<evidence type="ECO:0000313" key="6">
    <source>
        <dbReference type="Ensembl" id="ENSLLEP00000011729.1"/>
    </source>
</evidence>
<reference evidence="6" key="2">
    <citation type="submission" date="2025-09" db="UniProtKB">
        <authorList>
            <consortium name="Ensembl"/>
        </authorList>
    </citation>
    <scope>IDENTIFICATION</scope>
</reference>
<protein>
    <recommendedName>
        <fullName evidence="5">Beta/gamma crystallin 'Greek key' domain-containing protein</fullName>
    </recommendedName>
</protein>
<feature type="domain" description="Beta/gamma crystallin 'Greek key'" evidence="5">
    <location>
        <begin position="44"/>
        <end position="83"/>
    </location>
</feature>
<keyword evidence="7" id="KW-1185">Reference proteome</keyword>
<dbReference type="GO" id="GO:0005212">
    <property type="term" value="F:structural constituent of eye lens"/>
    <property type="evidence" value="ECO:0007669"/>
    <property type="project" value="UniProtKB-KW"/>
</dbReference>
<dbReference type="PANTHER" id="PTHR11818">
    <property type="entry name" value="BETA/GAMMA CRYSTALLIN"/>
    <property type="match status" value="1"/>
</dbReference>
<evidence type="ECO:0000256" key="4">
    <source>
        <dbReference type="ARBA" id="ARBA00022737"/>
    </source>
</evidence>
<sequence>MASIELFSQRDLKGDSVSVGADNPDFTQIGFNDRTKSMRVTGGEPWVVFEHINYKGDFKLYKPGDYNSLPGFEEKISSVKVVRGGLDGPEIRVYEHINYGGREVILTKNQENLGSHGLNDQISSHKVIGGAWILYEHAQYQGNKMVALAGEEVDNYGHLGWNDKYWVLLTPSLLSSHGFKGPIWCPDILIFLSALKLNVSPVGIMSKELKLQYSIGLFRCQMAPSSGQIAQCYYYSMLISRTSGF</sequence>
<dbReference type="GO" id="GO:0002088">
    <property type="term" value="P:lens development in camera-type eye"/>
    <property type="evidence" value="ECO:0007669"/>
    <property type="project" value="TreeGrafter"/>
</dbReference>
<dbReference type="InterPro" id="IPR001064">
    <property type="entry name" value="Beta/gamma_crystallin"/>
</dbReference>
<accession>A0A8C5ME66</accession>
<dbReference type="Proteomes" id="UP000694569">
    <property type="component" value="Unplaced"/>
</dbReference>
<comment type="function">
    <text evidence="1">Crystallins are the dominant structural components of the vertebrate eye lens.</text>
</comment>
<evidence type="ECO:0000256" key="3">
    <source>
        <dbReference type="ARBA" id="ARBA00022613"/>
    </source>
</evidence>
<dbReference type="Gene3D" id="2.60.20.10">
    <property type="entry name" value="Crystallins"/>
    <property type="match status" value="2"/>
</dbReference>
<dbReference type="SMART" id="SM00247">
    <property type="entry name" value="XTALbg"/>
    <property type="match status" value="2"/>
</dbReference>
<dbReference type="AlphaFoldDB" id="A0A8C5ME66"/>
<evidence type="ECO:0000259" key="5">
    <source>
        <dbReference type="PROSITE" id="PS50915"/>
    </source>
</evidence>
<comment type="similarity">
    <text evidence="2">Belongs to the beta/gamma-crystallin family.</text>
</comment>
<dbReference type="Ensembl" id="ENSLLET00000012199.1">
    <property type="protein sequence ID" value="ENSLLEP00000011729.1"/>
    <property type="gene ID" value="ENSLLEG00000007479.1"/>
</dbReference>
<dbReference type="Pfam" id="PF00030">
    <property type="entry name" value="Crystall"/>
    <property type="match status" value="2"/>
</dbReference>
<dbReference type="SUPFAM" id="SSF49695">
    <property type="entry name" value="gamma-Crystallin-like"/>
    <property type="match status" value="1"/>
</dbReference>
<reference evidence="6" key="1">
    <citation type="submission" date="2025-08" db="UniProtKB">
        <authorList>
            <consortium name="Ensembl"/>
        </authorList>
    </citation>
    <scope>IDENTIFICATION</scope>
</reference>
<dbReference type="OrthoDB" id="8603363at2759"/>
<organism evidence="6 7">
    <name type="scientific">Leptobrachium leishanense</name>
    <name type="common">Leishan spiny toad</name>
    <dbReference type="NCBI Taxonomy" id="445787"/>
    <lineage>
        <taxon>Eukaryota</taxon>
        <taxon>Metazoa</taxon>
        <taxon>Chordata</taxon>
        <taxon>Craniata</taxon>
        <taxon>Vertebrata</taxon>
        <taxon>Euteleostomi</taxon>
        <taxon>Amphibia</taxon>
        <taxon>Batrachia</taxon>
        <taxon>Anura</taxon>
        <taxon>Pelobatoidea</taxon>
        <taxon>Megophryidae</taxon>
        <taxon>Leptobrachium</taxon>
    </lineage>
</organism>
<dbReference type="PROSITE" id="PS50915">
    <property type="entry name" value="CRYSTALLIN_BETA_GAMMA"/>
    <property type="match status" value="2"/>
</dbReference>
<evidence type="ECO:0000256" key="1">
    <source>
        <dbReference type="ARBA" id="ARBA00003689"/>
    </source>
</evidence>
<keyword evidence="3" id="KW-0273">Eye lens protein</keyword>
<dbReference type="PANTHER" id="PTHR11818:SF103">
    <property type="entry name" value="BETA_GAMMA CRYSTALLIN 'GREEK KEY' DOMAIN-CONTAINING PROTEIN"/>
    <property type="match status" value="1"/>
</dbReference>
<dbReference type="GO" id="GO:0007601">
    <property type="term" value="P:visual perception"/>
    <property type="evidence" value="ECO:0007669"/>
    <property type="project" value="TreeGrafter"/>
</dbReference>
<keyword evidence="4" id="KW-0677">Repeat</keyword>
<proteinExistence type="inferred from homology"/>
<name>A0A8C5ME66_9ANUR</name>
<dbReference type="GeneTree" id="ENSGT01000000217556"/>
<dbReference type="InterPro" id="IPR050252">
    <property type="entry name" value="Beta/Gamma-Crystallin"/>
</dbReference>
<evidence type="ECO:0000256" key="2">
    <source>
        <dbReference type="ARBA" id="ARBA00009646"/>
    </source>
</evidence>
<dbReference type="InterPro" id="IPR011024">
    <property type="entry name" value="G_crystallin-like"/>
</dbReference>
<feature type="domain" description="Beta/gamma crystallin 'Greek key'" evidence="5">
    <location>
        <begin position="89"/>
        <end position="129"/>
    </location>
</feature>
<evidence type="ECO:0000313" key="7">
    <source>
        <dbReference type="Proteomes" id="UP000694569"/>
    </source>
</evidence>